<dbReference type="SUPFAM" id="SSF158472">
    <property type="entry name" value="HAMP domain-like"/>
    <property type="match status" value="1"/>
</dbReference>
<evidence type="ECO:0000259" key="11">
    <source>
        <dbReference type="PROSITE" id="PS50109"/>
    </source>
</evidence>
<evidence type="ECO:0000256" key="1">
    <source>
        <dbReference type="ARBA" id="ARBA00000085"/>
    </source>
</evidence>
<dbReference type="FunFam" id="3.30.565.10:FF:000006">
    <property type="entry name" value="Sensor histidine kinase WalK"/>
    <property type="match status" value="1"/>
</dbReference>
<dbReference type="SMART" id="SM00387">
    <property type="entry name" value="HATPase_c"/>
    <property type="match status" value="1"/>
</dbReference>
<dbReference type="SMART" id="SM00304">
    <property type="entry name" value="HAMP"/>
    <property type="match status" value="1"/>
</dbReference>
<evidence type="ECO:0000256" key="4">
    <source>
        <dbReference type="ARBA" id="ARBA00022553"/>
    </source>
</evidence>
<dbReference type="FunFam" id="1.10.287.130:FF:000001">
    <property type="entry name" value="Two-component sensor histidine kinase"/>
    <property type="match status" value="1"/>
</dbReference>
<evidence type="ECO:0000256" key="5">
    <source>
        <dbReference type="ARBA" id="ARBA00022679"/>
    </source>
</evidence>
<feature type="transmembrane region" description="Helical" evidence="10">
    <location>
        <begin position="173"/>
        <end position="194"/>
    </location>
</feature>
<protein>
    <recommendedName>
        <fullName evidence="3">histidine kinase</fullName>
        <ecNumber evidence="3">2.7.13.3</ecNumber>
    </recommendedName>
</protein>
<dbReference type="AlphaFoldDB" id="A0A9E2KTY1"/>
<dbReference type="SUPFAM" id="SSF47384">
    <property type="entry name" value="Homodimeric domain of signal transducing histidine kinase"/>
    <property type="match status" value="1"/>
</dbReference>
<name>A0A9E2KTY1_9LACO</name>
<reference evidence="13" key="1">
    <citation type="journal article" date="2021" name="PeerJ">
        <title>Extensive microbial diversity within the chicken gut microbiome revealed by metagenomics and culture.</title>
        <authorList>
            <person name="Gilroy R."/>
            <person name="Ravi A."/>
            <person name="Getino M."/>
            <person name="Pursley I."/>
            <person name="Horton D.L."/>
            <person name="Alikhan N.F."/>
            <person name="Baker D."/>
            <person name="Gharbi K."/>
            <person name="Hall N."/>
            <person name="Watson M."/>
            <person name="Adriaenssens E.M."/>
            <person name="Foster-Nyarko E."/>
            <person name="Jarju S."/>
            <person name="Secka A."/>
            <person name="Antonio M."/>
            <person name="Oren A."/>
            <person name="Chaudhuri R.R."/>
            <person name="La Ragione R."/>
            <person name="Hildebrand F."/>
            <person name="Pallen M.J."/>
        </authorList>
    </citation>
    <scope>NUCLEOTIDE SEQUENCE</scope>
    <source>
        <strain evidence="13">876</strain>
    </source>
</reference>
<dbReference type="InterPro" id="IPR005467">
    <property type="entry name" value="His_kinase_dom"/>
</dbReference>
<dbReference type="CDD" id="cd00075">
    <property type="entry name" value="HATPase"/>
    <property type="match status" value="1"/>
</dbReference>
<evidence type="ECO:0000256" key="8">
    <source>
        <dbReference type="ARBA" id="ARBA00023136"/>
    </source>
</evidence>
<reference evidence="13" key="2">
    <citation type="submission" date="2021-04" db="EMBL/GenBank/DDBJ databases">
        <authorList>
            <person name="Gilroy R."/>
        </authorList>
    </citation>
    <scope>NUCLEOTIDE SEQUENCE</scope>
    <source>
        <strain evidence="13">876</strain>
    </source>
</reference>
<keyword evidence="6 13" id="KW-0418">Kinase</keyword>
<comment type="catalytic activity">
    <reaction evidence="1">
        <text>ATP + protein L-histidine = ADP + protein N-phospho-L-histidine.</text>
        <dbReference type="EC" id="2.7.13.3"/>
    </reaction>
</comment>
<dbReference type="Pfam" id="PF02518">
    <property type="entry name" value="HATPase_c"/>
    <property type="match status" value="1"/>
</dbReference>
<dbReference type="Pfam" id="PF00672">
    <property type="entry name" value="HAMP"/>
    <property type="match status" value="1"/>
</dbReference>
<keyword evidence="9" id="KW-0175">Coiled coil</keyword>
<dbReference type="SUPFAM" id="SSF55874">
    <property type="entry name" value="ATPase domain of HSP90 chaperone/DNA topoisomerase II/histidine kinase"/>
    <property type="match status" value="1"/>
</dbReference>
<dbReference type="Pfam" id="PF00512">
    <property type="entry name" value="HisKA"/>
    <property type="match status" value="1"/>
</dbReference>
<keyword evidence="8 10" id="KW-0472">Membrane</keyword>
<dbReference type="InterPro" id="IPR003594">
    <property type="entry name" value="HATPase_dom"/>
</dbReference>
<evidence type="ECO:0000259" key="12">
    <source>
        <dbReference type="PROSITE" id="PS50885"/>
    </source>
</evidence>
<dbReference type="InterPro" id="IPR036097">
    <property type="entry name" value="HisK_dim/P_sf"/>
</dbReference>
<evidence type="ECO:0000313" key="14">
    <source>
        <dbReference type="Proteomes" id="UP000824180"/>
    </source>
</evidence>
<comment type="subcellular location">
    <subcellularLocation>
        <location evidence="2">Membrane</location>
    </subcellularLocation>
</comment>
<keyword evidence="7" id="KW-0902">Two-component regulatory system</keyword>
<dbReference type="PRINTS" id="PR00344">
    <property type="entry name" value="BCTRLSENSOR"/>
</dbReference>
<feature type="transmembrane region" description="Helical" evidence="10">
    <location>
        <begin position="7"/>
        <end position="27"/>
    </location>
</feature>
<keyword evidence="10" id="KW-1133">Transmembrane helix</keyword>
<gene>
    <name evidence="13" type="ORF">H9843_03985</name>
</gene>
<feature type="coiled-coil region" evidence="9">
    <location>
        <begin position="235"/>
        <end position="262"/>
    </location>
</feature>
<evidence type="ECO:0000256" key="9">
    <source>
        <dbReference type="SAM" id="Coils"/>
    </source>
</evidence>
<evidence type="ECO:0000256" key="7">
    <source>
        <dbReference type="ARBA" id="ARBA00023012"/>
    </source>
</evidence>
<keyword evidence="4" id="KW-0597">Phosphoprotein</keyword>
<dbReference type="CDD" id="cd06225">
    <property type="entry name" value="HAMP"/>
    <property type="match status" value="1"/>
</dbReference>
<dbReference type="GO" id="GO:0005886">
    <property type="term" value="C:plasma membrane"/>
    <property type="evidence" value="ECO:0007669"/>
    <property type="project" value="TreeGrafter"/>
</dbReference>
<sequence length="487" mass="56331">MKLIYRLMIAFFTVIVTLMIVLSIAFINVTNETMYRNTWKQLTSYSDSLVQDAIRYDTTDHKFKGFENQALLSNAALLSNQQIHFAIFDVSQQQTFASNGFAPQIKKSDWKKLKKGKTIYLRFTKPQINVRNEHQAAMTEVIRPYFYHKKMIAVVSIATFVSVVEENMHQLKINLAIAFLIATLIALIISYILARSITKRIDQLRVATRQVAKGNYQVKVPVNGKDEVDDLGRSFNQMTNALRESDQEIRRQEERRRKFLADATHEMRTPLTTINGLLEGLQYDAIPEEDRKHSIELMRNDTQRLIRLVNDNLDYEKIRTNQISMDRKLFDCSAVLNNLNEQLAKRAEEKNDRIQMDVPDNLLVYADYDRFVQIMFNIIQNAIQFTDNGLIKVSARRVEHGCEFKISDNGMGMTQEQLKNIWERFYKADQSRSNSQYGESGLGLSIVHELVHLHGGKITVESKPKKGTTFTIFLPDREYAPHISSKN</sequence>
<evidence type="ECO:0000256" key="3">
    <source>
        <dbReference type="ARBA" id="ARBA00012438"/>
    </source>
</evidence>
<dbReference type="PANTHER" id="PTHR43047:SF72">
    <property type="entry name" value="OSMOSENSING HISTIDINE PROTEIN KINASE SLN1"/>
    <property type="match status" value="1"/>
</dbReference>
<dbReference type="GO" id="GO:0009927">
    <property type="term" value="F:histidine phosphotransfer kinase activity"/>
    <property type="evidence" value="ECO:0007669"/>
    <property type="project" value="TreeGrafter"/>
</dbReference>
<dbReference type="Gene3D" id="3.30.565.10">
    <property type="entry name" value="Histidine kinase-like ATPase, C-terminal domain"/>
    <property type="match status" value="1"/>
</dbReference>
<evidence type="ECO:0000256" key="10">
    <source>
        <dbReference type="SAM" id="Phobius"/>
    </source>
</evidence>
<evidence type="ECO:0000313" key="13">
    <source>
        <dbReference type="EMBL" id="MBU3830036.1"/>
    </source>
</evidence>
<dbReference type="InterPro" id="IPR004358">
    <property type="entry name" value="Sig_transdc_His_kin-like_C"/>
</dbReference>
<organism evidence="13 14">
    <name type="scientific">Candidatus Limosilactobacillus merdavium</name>
    <dbReference type="NCBI Taxonomy" id="2838651"/>
    <lineage>
        <taxon>Bacteria</taxon>
        <taxon>Bacillati</taxon>
        <taxon>Bacillota</taxon>
        <taxon>Bacilli</taxon>
        <taxon>Lactobacillales</taxon>
        <taxon>Lactobacillaceae</taxon>
        <taxon>Limosilactobacillus</taxon>
    </lineage>
</organism>
<dbReference type="Gene3D" id="1.10.287.130">
    <property type="match status" value="1"/>
</dbReference>
<dbReference type="PANTHER" id="PTHR43047">
    <property type="entry name" value="TWO-COMPONENT HISTIDINE PROTEIN KINASE"/>
    <property type="match status" value="1"/>
</dbReference>
<keyword evidence="10" id="KW-0812">Transmembrane</keyword>
<feature type="domain" description="HAMP" evidence="12">
    <location>
        <begin position="195"/>
        <end position="247"/>
    </location>
</feature>
<accession>A0A9E2KTY1</accession>
<dbReference type="InterPro" id="IPR003661">
    <property type="entry name" value="HisK_dim/P_dom"/>
</dbReference>
<comment type="caution">
    <text evidence="13">The sequence shown here is derived from an EMBL/GenBank/DDBJ whole genome shotgun (WGS) entry which is preliminary data.</text>
</comment>
<dbReference type="EMBL" id="JAHLFK010000039">
    <property type="protein sequence ID" value="MBU3830036.1"/>
    <property type="molecule type" value="Genomic_DNA"/>
</dbReference>
<feature type="domain" description="Histidine kinase" evidence="11">
    <location>
        <begin position="262"/>
        <end position="478"/>
    </location>
</feature>
<proteinExistence type="predicted"/>
<dbReference type="Proteomes" id="UP000824180">
    <property type="component" value="Unassembled WGS sequence"/>
</dbReference>
<evidence type="ECO:0000256" key="6">
    <source>
        <dbReference type="ARBA" id="ARBA00022777"/>
    </source>
</evidence>
<dbReference type="PROSITE" id="PS50885">
    <property type="entry name" value="HAMP"/>
    <property type="match status" value="1"/>
</dbReference>
<keyword evidence="5" id="KW-0808">Transferase</keyword>
<dbReference type="PROSITE" id="PS50109">
    <property type="entry name" value="HIS_KIN"/>
    <property type="match status" value="1"/>
</dbReference>
<dbReference type="InterPro" id="IPR003660">
    <property type="entry name" value="HAMP_dom"/>
</dbReference>
<dbReference type="EC" id="2.7.13.3" evidence="3"/>
<dbReference type="GO" id="GO:0000155">
    <property type="term" value="F:phosphorelay sensor kinase activity"/>
    <property type="evidence" value="ECO:0007669"/>
    <property type="project" value="InterPro"/>
</dbReference>
<evidence type="ECO:0000256" key="2">
    <source>
        <dbReference type="ARBA" id="ARBA00004370"/>
    </source>
</evidence>
<dbReference type="InterPro" id="IPR036890">
    <property type="entry name" value="HATPase_C_sf"/>
</dbReference>
<dbReference type="SMART" id="SM00388">
    <property type="entry name" value="HisKA"/>
    <property type="match status" value="1"/>
</dbReference>
<dbReference type="CDD" id="cd00082">
    <property type="entry name" value="HisKA"/>
    <property type="match status" value="1"/>
</dbReference>
<dbReference type="Gene3D" id="6.10.340.10">
    <property type="match status" value="1"/>
</dbReference>